<feature type="transmembrane region" description="Helical" evidence="1">
    <location>
        <begin position="126"/>
        <end position="145"/>
    </location>
</feature>
<evidence type="ECO:0000313" key="2">
    <source>
        <dbReference type="EMBL" id="KHN01523.1"/>
    </source>
</evidence>
<keyword evidence="1" id="KW-0812">Transmembrane</keyword>
<evidence type="ECO:0000256" key="1">
    <source>
        <dbReference type="SAM" id="Phobius"/>
    </source>
</evidence>
<organism evidence="2">
    <name type="scientific">Glycine soja</name>
    <name type="common">Wild soybean</name>
    <dbReference type="NCBI Taxonomy" id="3848"/>
    <lineage>
        <taxon>Eukaryota</taxon>
        <taxon>Viridiplantae</taxon>
        <taxon>Streptophyta</taxon>
        <taxon>Embryophyta</taxon>
        <taxon>Tracheophyta</taxon>
        <taxon>Spermatophyta</taxon>
        <taxon>Magnoliopsida</taxon>
        <taxon>eudicotyledons</taxon>
        <taxon>Gunneridae</taxon>
        <taxon>Pentapetalae</taxon>
        <taxon>rosids</taxon>
        <taxon>fabids</taxon>
        <taxon>Fabales</taxon>
        <taxon>Fabaceae</taxon>
        <taxon>Papilionoideae</taxon>
        <taxon>50 kb inversion clade</taxon>
        <taxon>NPAAA clade</taxon>
        <taxon>indigoferoid/millettioid clade</taxon>
        <taxon>Phaseoleae</taxon>
        <taxon>Glycine</taxon>
        <taxon>Glycine subgen. Soja</taxon>
    </lineage>
</organism>
<keyword evidence="1" id="KW-1133">Transmembrane helix</keyword>
<dbReference type="EMBL" id="KN670962">
    <property type="protein sequence ID" value="KHN01523.1"/>
    <property type="molecule type" value="Genomic_DNA"/>
</dbReference>
<dbReference type="AlphaFoldDB" id="A0A0B2P1K4"/>
<name>A0A0B2P1K4_GLYSO</name>
<protein>
    <submittedName>
        <fullName evidence="2">Uncharacterized protein</fullName>
    </submittedName>
</protein>
<accession>A0A0B2P1K4</accession>
<sequence>MPAKPSNIKSVKIKNAIKPFDKQIELEALEKAIQEGLEAYDKMQGELVKARASLTKILTSKDAKVTVDKNDDIYEVCHRVFKQNDKSIHIQPRYCLKCGSYCELESLHAAVGCRMQYCRNKFESNIPYSIITFVLLIFWIFRHPLYYRLCDGRTREVRPKISCSSKVDVMSS</sequence>
<gene>
    <name evidence="2" type="ORF">glysoja_041200</name>
</gene>
<dbReference type="Proteomes" id="UP000053555">
    <property type="component" value="Unassembled WGS sequence"/>
</dbReference>
<dbReference type="PANTHER" id="PTHR36333">
    <property type="entry name" value="DIMETHYLALLYL, ADENOSINE TRNA METHYLTHIOTRANSFERASE"/>
    <property type="match status" value="1"/>
</dbReference>
<dbReference type="PANTHER" id="PTHR36333:SF1">
    <property type="entry name" value="DIMETHYLALLYL, ADENOSINE TRNA METHYLTHIOTRANSFERASE"/>
    <property type="match status" value="1"/>
</dbReference>
<proteinExistence type="predicted"/>
<reference evidence="2" key="1">
    <citation type="submission" date="2014-07" db="EMBL/GenBank/DDBJ databases">
        <title>Identification of a novel salt tolerance gene in wild soybean by whole-genome sequencing.</title>
        <authorList>
            <person name="Lam H.-M."/>
            <person name="Qi X."/>
            <person name="Li M.-W."/>
            <person name="Liu X."/>
            <person name="Xie M."/>
            <person name="Ni M."/>
            <person name="Xu X."/>
        </authorList>
    </citation>
    <scope>NUCLEOTIDE SEQUENCE [LARGE SCALE GENOMIC DNA]</scope>
    <source>
        <tissue evidence="2">Root</tissue>
    </source>
</reference>
<keyword evidence="1" id="KW-0472">Membrane</keyword>
<dbReference type="GO" id="GO:0009570">
    <property type="term" value="C:chloroplast stroma"/>
    <property type="evidence" value="ECO:0007669"/>
    <property type="project" value="TreeGrafter"/>
</dbReference>